<evidence type="ECO:0000256" key="3">
    <source>
        <dbReference type="SAM" id="MobiDB-lite"/>
    </source>
</evidence>
<organism evidence="6 7">
    <name type="scientific">Filobasidium floriforme</name>
    <dbReference type="NCBI Taxonomy" id="5210"/>
    <lineage>
        <taxon>Eukaryota</taxon>
        <taxon>Fungi</taxon>
        <taxon>Dikarya</taxon>
        <taxon>Basidiomycota</taxon>
        <taxon>Agaricomycotina</taxon>
        <taxon>Tremellomycetes</taxon>
        <taxon>Filobasidiales</taxon>
        <taxon>Filobasidiaceae</taxon>
        <taxon>Filobasidium</taxon>
    </lineage>
</organism>
<keyword evidence="1" id="KW-0378">Hydrolase</keyword>
<feature type="region of interest" description="Disordered" evidence="3">
    <location>
        <begin position="220"/>
        <end position="289"/>
    </location>
</feature>
<feature type="domain" description="Tyrosine specific protein phosphatases" evidence="5">
    <location>
        <begin position="1102"/>
        <end position="1170"/>
    </location>
</feature>
<dbReference type="Gene3D" id="3.90.190.10">
    <property type="entry name" value="Protein tyrosine phosphatase superfamily"/>
    <property type="match status" value="2"/>
</dbReference>
<feature type="compositionally biased region" description="Low complexity" evidence="3">
    <location>
        <begin position="276"/>
        <end position="288"/>
    </location>
</feature>
<dbReference type="InterPro" id="IPR016130">
    <property type="entry name" value="Tyr_Pase_AS"/>
</dbReference>
<feature type="compositionally biased region" description="Acidic residues" evidence="3">
    <location>
        <begin position="504"/>
        <end position="517"/>
    </location>
</feature>
<dbReference type="InterPro" id="IPR053239">
    <property type="entry name" value="Dual_spec_PTase"/>
</dbReference>
<dbReference type="AlphaFoldDB" id="A0A8K0NQI0"/>
<proteinExistence type="predicted"/>
<evidence type="ECO:0000313" key="7">
    <source>
        <dbReference type="Proteomes" id="UP000812966"/>
    </source>
</evidence>
<feature type="region of interest" description="Disordered" evidence="3">
    <location>
        <begin position="1"/>
        <end position="102"/>
    </location>
</feature>
<dbReference type="PANTHER" id="PTHR47550">
    <property type="entry name" value="DUAL SPECIFICITY PROTEIN PHOSPHATASE PPS1"/>
    <property type="match status" value="1"/>
</dbReference>
<dbReference type="EMBL" id="JABELV010000011">
    <property type="protein sequence ID" value="KAG7571135.1"/>
    <property type="molecule type" value="Genomic_DNA"/>
</dbReference>
<dbReference type="GO" id="GO:0033260">
    <property type="term" value="P:nuclear DNA replication"/>
    <property type="evidence" value="ECO:0007669"/>
    <property type="project" value="TreeGrafter"/>
</dbReference>
<dbReference type="InterPro" id="IPR020422">
    <property type="entry name" value="TYR_PHOSPHATASE_DUAL_dom"/>
</dbReference>
<feature type="region of interest" description="Disordered" evidence="3">
    <location>
        <begin position="355"/>
        <end position="524"/>
    </location>
</feature>
<reference evidence="6" key="1">
    <citation type="submission" date="2020-04" db="EMBL/GenBank/DDBJ databases">
        <title>Analysis of mating type loci in Filobasidium floriforme.</title>
        <authorList>
            <person name="Nowrousian M."/>
        </authorList>
    </citation>
    <scope>NUCLEOTIDE SEQUENCE</scope>
    <source>
        <strain evidence="6">CBS 6242</strain>
    </source>
</reference>
<dbReference type="Pfam" id="PF00782">
    <property type="entry name" value="DSPc"/>
    <property type="match status" value="1"/>
</dbReference>
<accession>A0A8K0NQI0</accession>
<feature type="compositionally biased region" description="Basic residues" evidence="3">
    <location>
        <begin position="813"/>
        <end position="822"/>
    </location>
</feature>
<dbReference type="GO" id="GO:0008138">
    <property type="term" value="F:protein tyrosine/serine/threonine phosphatase activity"/>
    <property type="evidence" value="ECO:0007669"/>
    <property type="project" value="TreeGrafter"/>
</dbReference>
<name>A0A8K0NQI0_9TREE</name>
<evidence type="ECO:0000256" key="2">
    <source>
        <dbReference type="ARBA" id="ARBA00022912"/>
    </source>
</evidence>
<feature type="compositionally biased region" description="Basic and acidic residues" evidence="3">
    <location>
        <begin position="65"/>
        <end position="81"/>
    </location>
</feature>
<dbReference type="SUPFAM" id="SSF52799">
    <property type="entry name" value="(Phosphotyrosine protein) phosphatases II"/>
    <property type="match status" value="2"/>
</dbReference>
<dbReference type="InterPro" id="IPR000340">
    <property type="entry name" value="Dual-sp_phosphatase_cat-dom"/>
</dbReference>
<feature type="compositionally biased region" description="Pro residues" evidence="3">
    <location>
        <begin position="480"/>
        <end position="489"/>
    </location>
</feature>
<dbReference type="SMART" id="SM00195">
    <property type="entry name" value="DSPc"/>
    <property type="match status" value="1"/>
</dbReference>
<sequence length="1215" mass="133928">MSFRIAKPRRRSSLSISTSSSHVSQTDDRLSFPKDSNSTLERRQRHHQRYSSQTSFDAGLSAYPGKEETTSNRTSLKDLLSRSRTTSNDTEIGRPGPHRLRTQISPTFSQTQTGQGRMDSIGDERDKVWGMPDFYESVEREIEPGIKVVSLPELKRLMEHYHDLSVPTKALFPWLHGIGDGPDGAYGPLETFFGNPPLDPPRYRGLCVIRAPYIPGMANEEEETGPLFNTRPGPIVHSGPPTGPERTDDGETRSTVGSISVGQHGREDSSGRRDTISSQISSPSTYYSVGPSEWGASSYNHSSYESGVYSPPTRTGSLASYPEDGSPGVGGWKLDDKTMMGADHATDILAASFDSTRGEEAVPEGMHPTCVKAPSTRVAKRASEASAHAGSEVEVEKAASKLESPSGPGASNPHDPTQRRPSEPATLDVGTSDSTRRSTSTPAIRRSISTPETPVSPHPADQVSGLRTSSGRGMSRTSSPAPPMLPNVPSPVMRTPDMGNLTIPEDDDSDVEVDLPTENDTGYGLPTPGLQENAQHPELEQKSCMLVNALRAETLIDLGHTHAGDGETRFLPPDLGGQVSLRNLMIQENKYATISDLIIYAPQGLQKDSNGNSPLLDVAKKFVEAQEATYRERYDLFCDEVMRGEEDDVTPGSGANEHFPSDKPGDDMVIEHAPQDGVEPVTYTDVLVQAKLRDQWQQDHRAGLPIRYRVYIVTESFSEIERQVPQLVEATKEGLIRPERDLFLREAAESTKLAGASMIAEGVWLGNGRDDPFRPDRVSPWLNVDLAIEAHDLADMPCGNTIEAVLSTISNRAKSRPHHSKHKDQEPVPSETGPVYLEVGSSSRSSGCNGHSDADLAERLVSLVECVSKVVRYKRKDGKENMTVLVFCDDGYTETSLFALAYIMFTRNISVIDAYSTLHLELRRSFFVYPFDLQFLKAIEHRITEVLGKPKRASIRPTSPIAKWNPFSFPRSPTSNEGKEESKMSVIGKRKKLDGSSAPIESWMTHSRFDGSLPSRIDDHLYLGNLGHALNSGMLKALGITHVVSVGETLANETCFIHGHYVDSSELSGHCKPQRKLDKEDQAIRIMDIQNVKDDGQDNLQPKFAAACAFIEEARSGGGKTLVHCRVGVSRSATIVIAYLMMYGGMTLMDAYLMTRARRLNVLIQPSLLFLREALHLESDLNRETTKPLKLTSRWTWPALCRDIWMLNKRYLQPN</sequence>
<evidence type="ECO:0000256" key="1">
    <source>
        <dbReference type="ARBA" id="ARBA00022801"/>
    </source>
</evidence>
<feature type="compositionally biased region" description="Low complexity" evidence="3">
    <location>
        <begin position="431"/>
        <end position="441"/>
    </location>
</feature>
<feature type="domain" description="Tyrosine specific protein phosphatases" evidence="5">
    <location>
        <begin position="858"/>
        <end position="919"/>
    </location>
</feature>
<dbReference type="PROSITE" id="PS00383">
    <property type="entry name" value="TYR_PHOSPHATASE_1"/>
    <property type="match status" value="1"/>
</dbReference>
<dbReference type="Proteomes" id="UP000812966">
    <property type="component" value="Unassembled WGS sequence"/>
</dbReference>
<feature type="compositionally biased region" description="Low complexity" evidence="3">
    <location>
        <begin position="840"/>
        <end position="850"/>
    </location>
</feature>
<comment type="caution">
    <text evidence="6">The sequence shown here is derived from an EMBL/GenBank/DDBJ whole genome shotgun (WGS) entry which is preliminary data.</text>
</comment>
<dbReference type="PROSITE" id="PS50056">
    <property type="entry name" value="TYR_PHOSPHATASE_2"/>
    <property type="match status" value="2"/>
</dbReference>
<feature type="compositionally biased region" description="Basic and acidic residues" evidence="3">
    <location>
        <begin position="264"/>
        <end position="275"/>
    </location>
</feature>
<feature type="domain" description="Tyrosine-protein phosphatase" evidence="4">
    <location>
        <begin position="1013"/>
        <end position="1183"/>
    </location>
</feature>
<dbReference type="InterPro" id="IPR029021">
    <property type="entry name" value="Prot-tyrosine_phosphatase-like"/>
</dbReference>
<keyword evidence="7" id="KW-1185">Reference proteome</keyword>
<keyword evidence="2" id="KW-0904">Protein phosphatase</keyword>
<dbReference type="InterPro" id="IPR000387">
    <property type="entry name" value="Tyr_Pase_dom"/>
</dbReference>
<protein>
    <recommendedName>
        <fullName evidence="8">Protein-tyrosine-phosphatase</fullName>
    </recommendedName>
</protein>
<dbReference type="PANTHER" id="PTHR47550:SF1">
    <property type="entry name" value="DUAL SPECIFICITY PROTEIN PHOSPHATASE PPS1"/>
    <property type="match status" value="1"/>
</dbReference>
<evidence type="ECO:0000259" key="5">
    <source>
        <dbReference type="PROSITE" id="PS50056"/>
    </source>
</evidence>
<gene>
    <name evidence="6" type="ORF">FFLO_00960</name>
</gene>
<evidence type="ECO:0000259" key="4">
    <source>
        <dbReference type="PROSITE" id="PS50054"/>
    </source>
</evidence>
<feature type="compositionally biased region" description="Low complexity" evidence="3">
    <location>
        <begin position="13"/>
        <end position="24"/>
    </location>
</feature>
<dbReference type="GO" id="GO:0005634">
    <property type="term" value="C:nucleus"/>
    <property type="evidence" value="ECO:0007669"/>
    <property type="project" value="GOC"/>
</dbReference>
<evidence type="ECO:0008006" key="8">
    <source>
        <dbReference type="Google" id="ProtNLM"/>
    </source>
</evidence>
<dbReference type="PROSITE" id="PS50054">
    <property type="entry name" value="TYR_PHOSPHATASE_DUAL"/>
    <property type="match status" value="1"/>
</dbReference>
<feature type="compositionally biased region" description="Low complexity" evidence="3">
    <location>
        <begin position="464"/>
        <end position="479"/>
    </location>
</feature>
<evidence type="ECO:0000313" key="6">
    <source>
        <dbReference type="EMBL" id="KAG7571135.1"/>
    </source>
</evidence>
<feature type="region of interest" description="Disordered" evidence="3">
    <location>
        <begin position="303"/>
        <end position="334"/>
    </location>
</feature>
<feature type="compositionally biased region" description="Basic residues" evidence="3">
    <location>
        <begin position="1"/>
        <end position="12"/>
    </location>
</feature>
<feature type="region of interest" description="Disordered" evidence="3">
    <location>
        <begin position="813"/>
        <end position="850"/>
    </location>
</feature>